<dbReference type="GO" id="GO:0005524">
    <property type="term" value="F:ATP binding"/>
    <property type="evidence" value="ECO:0007669"/>
    <property type="project" value="UniProtKB-KW"/>
</dbReference>
<evidence type="ECO:0000256" key="3">
    <source>
        <dbReference type="ARBA" id="ARBA00022806"/>
    </source>
</evidence>
<keyword evidence="2" id="KW-0378">Hydrolase</keyword>
<gene>
    <name evidence="6" type="primary">PRP22</name>
    <name evidence="6" type="ORF">NBO_64g0062</name>
</gene>
<accession>R0KSD4</accession>
<dbReference type="InterPro" id="IPR011709">
    <property type="entry name" value="DEAD-box_helicase_OB_fold"/>
</dbReference>
<evidence type="ECO:0000256" key="2">
    <source>
        <dbReference type="ARBA" id="ARBA00022801"/>
    </source>
</evidence>
<keyword evidence="4" id="KW-0067">ATP-binding</keyword>
<dbReference type="OrthoDB" id="10253254at2759"/>
<dbReference type="InterPro" id="IPR042035">
    <property type="entry name" value="DEAH_win-hel_dom"/>
</dbReference>
<dbReference type="AlphaFoldDB" id="R0KSD4"/>
<dbReference type="GO" id="GO:0016787">
    <property type="term" value="F:hydrolase activity"/>
    <property type="evidence" value="ECO:0007669"/>
    <property type="project" value="UniProtKB-KW"/>
</dbReference>
<dbReference type="Gene3D" id="1.10.10.2130">
    <property type="entry name" value="DEAH helicase family, winged-helix domain"/>
    <property type="match status" value="1"/>
</dbReference>
<dbReference type="EMBL" id="KB908972">
    <property type="protein sequence ID" value="EOB13681.1"/>
    <property type="molecule type" value="Genomic_DNA"/>
</dbReference>
<dbReference type="PANTHER" id="PTHR18934">
    <property type="entry name" value="ATP-DEPENDENT RNA HELICASE"/>
    <property type="match status" value="1"/>
</dbReference>
<evidence type="ECO:0000256" key="4">
    <source>
        <dbReference type="ARBA" id="ARBA00022840"/>
    </source>
</evidence>
<reference evidence="6 7" key="1">
    <citation type="journal article" date="2013" name="BMC Genomics">
        <title>Comparative genomics of parasitic silkworm microsporidia reveal an association between genome expansion and host adaptation.</title>
        <authorList>
            <person name="Pan G."/>
            <person name="Xu J."/>
            <person name="Li T."/>
            <person name="Xia Q."/>
            <person name="Liu S.L."/>
            <person name="Zhang G."/>
            <person name="Li S."/>
            <person name="Li C."/>
            <person name="Liu H."/>
            <person name="Yang L."/>
            <person name="Liu T."/>
            <person name="Zhang X."/>
            <person name="Wu Z."/>
            <person name="Fan W."/>
            <person name="Dang X."/>
            <person name="Xiang H."/>
            <person name="Tao M."/>
            <person name="Li Y."/>
            <person name="Hu J."/>
            <person name="Li Z."/>
            <person name="Lin L."/>
            <person name="Luo J."/>
            <person name="Geng L."/>
            <person name="Wang L."/>
            <person name="Long M."/>
            <person name="Wan Y."/>
            <person name="He N."/>
            <person name="Zhang Z."/>
            <person name="Lu C."/>
            <person name="Keeling P.J."/>
            <person name="Wang J."/>
            <person name="Xiang Z."/>
            <person name="Zhou Z."/>
        </authorList>
    </citation>
    <scope>NUCLEOTIDE SEQUENCE [LARGE SCALE GENOMIC DNA]</scope>
    <source>
        <strain evidence="7">CQ1 / CVCC 102059</strain>
    </source>
</reference>
<name>R0KSD4_NOSB1</name>
<feature type="domain" description="DEAD-box helicase OB fold" evidence="5">
    <location>
        <begin position="278"/>
        <end position="325"/>
    </location>
</feature>
<proteinExistence type="predicted"/>
<dbReference type="HOGENOM" id="CLU_842239_0_0_1"/>
<dbReference type="STRING" id="578461.R0KSD4"/>
<dbReference type="GO" id="GO:0003723">
    <property type="term" value="F:RNA binding"/>
    <property type="evidence" value="ECO:0007669"/>
    <property type="project" value="TreeGrafter"/>
</dbReference>
<evidence type="ECO:0000313" key="6">
    <source>
        <dbReference type="EMBL" id="EOB13681.1"/>
    </source>
</evidence>
<dbReference type="Gene3D" id="3.40.50.300">
    <property type="entry name" value="P-loop containing nucleotide triphosphate hydrolases"/>
    <property type="match status" value="1"/>
</dbReference>
<dbReference type="InterPro" id="IPR027417">
    <property type="entry name" value="P-loop_NTPase"/>
</dbReference>
<dbReference type="GO" id="GO:0004386">
    <property type="term" value="F:helicase activity"/>
    <property type="evidence" value="ECO:0007669"/>
    <property type="project" value="UniProtKB-KW"/>
</dbReference>
<evidence type="ECO:0000256" key="1">
    <source>
        <dbReference type="ARBA" id="ARBA00022741"/>
    </source>
</evidence>
<organism evidence="6 7">
    <name type="scientific">Nosema bombycis (strain CQ1 / CVCC 102059)</name>
    <name type="common">Microsporidian parasite</name>
    <name type="synonym">Pebrine of silkworm</name>
    <dbReference type="NCBI Taxonomy" id="578461"/>
    <lineage>
        <taxon>Eukaryota</taxon>
        <taxon>Fungi</taxon>
        <taxon>Fungi incertae sedis</taxon>
        <taxon>Microsporidia</taxon>
        <taxon>Nosematidae</taxon>
        <taxon>Nosema</taxon>
    </lineage>
</organism>
<evidence type="ECO:0000259" key="5">
    <source>
        <dbReference type="Pfam" id="PF07717"/>
    </source>
</evidence>
<dbReference type="VEuPathDB" id="MicrosporidiaDB:NBO_64g0062"/>
<keyword evidence="1" id="KW-0547">Nucleotide-binding</keyword>
<dbReference type="SUPFAM" id="SSF52540">
    <property type="entry name" value="P-loop containing nucleoside triphosphate hydrolases"/>
    <property type="match status" value="1"/>
</dbReference>
<dbReference type="Proteomes" id="UP000016927">
    <property type="component" value="Unassembled WGS sequence"/>
</dbReference>
<evidence type="ECO:0000313" key="7">
    <source>
        <dbReference type="Proteomes" id="UP000016927"/>
    </source>
</evidence>
<dbReference type="PANTHER" id="PTHR18934:SF99">
    <property type="entry name" value="ATP-DEPENDENT RNA HELICASE DHX37-RELATED"/>
    <property type="match status" value="1"/>
</dbReference>
<dbReference type="Pfam" id="PF07717">
    <property type="entry name" value="OB_NTP_bind"/>
    <property type="match status" value="1"/>
</dbReference>
<protein>
    <submittedName>
        <fullName evidence="6">Pre-mRNA-splicing factor ATP-dependent RNA helicase PRP22</fullName>
    </submittedName>
</protein>
<keyword evidence="3 6" id="KW-0347">Helicase</keyword>
<keyword evidence="7" id="KW-1185">Reference proteome</keyword>
<sequence>MGILAISKESVEQRTGRCNRTGPGICYRLYPKMKMLPLIPEIKRTDLSNCILQLTNFGINIFDCEFLDYPPQSNVLYAIQFLLKKKLIYLKIKNGNKKYKIADNCVYIKNKNKGYVKLDVDNKKNSNDASVSSLLDNIFNLNMKIFITNYGKIINSLPFDANLSCFYQDCLSNNVSYYGSMLTAMISLNNYNFIKNCINDNGKNSGSGSDLEFLINLFEHYLISENKFNFCKEKGISQKFLEKACNIFHKLNKKKDKNDILILEKVFSDSFSYNKSIKEKDGSYTHLESKRKVYIHPTSCYFKKSEKQIVFVDVLCTTKEYIRIVGKYYP</sequence>